<dbReference type="AlphaFoldDB" id="A0A934WLF7"/>
<proteinExistence type="predicted"/>
<dbReference type="RefSeq" id="WP_201166421.1">
    <property type="nucleotide sequence ID" value="NZ_JAEPWM010000001.1"/>
</dbReference>
<accession>A0A934WLF7</accession>
<sequence length="105" mass="11258">MASDASVRFFDAQFQRQVREGGLRLNPLDASPAAIQHLSQAAQAAALALRWCLFAAGELQRHFAGREILPGAKEDFPAPAGRVKRFATVVARKLASPPSGETAVM</sequence>
<reference evidence="1" key="2">
    <citation type="submission" date="2021-01" db="EMBL/GenBank/DDBJ databases">
        <authorList>
            <person name="Kang M."/>
        </authorList>
    </citation>
    <scope>NUCLEOTIDE SEQUENCE</scope>
    <source>
        <strain evidence="1">KACC 17527</strain>
    </source>
</reference>
<reference evidence="1" key="1">
    <citation type="journal article" date="2012" name="J. Microbiol. Biotechnol.">
        <title>Ramlibacter ginsenosidimutans sp. nov., with ginsenoside-converting activity.</title>
        <authorList>
            <person name="Wang L."/>
            <person name="An D.S."/>
            <person name="Kim S.G."/>
            <person name="Jin F.X."/>
            <person name="Kim S.C."/>
            <person name="Lee S.T."/>
            <person name="Im W.T."/>
        </authorList>
    </citation>
    <scope>NUCLEOTIDE SEQUENCE</scope>
    <source>
        <strain evidence="1">KACC 17527</strain>
    </source>
</reference>
<organism evidence="1 2">
    <name type="scientific">Ramlibacter ginsenosidimutans</name>
    <dbReference type="NCBI Taxonomy" id="502333"/>
    <lineage>
        <taxon>Bacteria</taxon>
        <taxon>Pseudomonadati</taxon>
        <taxon>Pseudomonadota</taxon>
        <taxon>Betaproteobacteria</taxon>
        <taxon>Burkholderiales</taxon>
        <taxon>Comamonadaceae</taxon>
        <taxon>Ramlibacter</taxon>
    </lineage>
</organism>
<protein>
    <submittedName>
        <fullName evidence="1">Uncharacterized protein</fullName>
    </submittedName>
</protein>
<evidence type="ECO:0000313" key="2">
    <source>
        <dbReference type="Proteomes" id="UP000630528"/>
    </source>
</evidence>
<keyword evidence="2" id="KW-1185">Reference proteome</keyword>
<comment type="caution">
    <text evidence="1">The sequence shown here is derived from an EMBL/GenBank/DDBJ whole genome shotgun (WGS) entry which is preliminary data.</text>
</comment>
<name>A0A934WLF7_9BURK</name>
<evidence type="ECO:0000313" key="1">
    <source>
        <dbReference type="EMBL" id="MBK6005057.1"/>
    </source>
</evidence>
<dbReference type="EMBL" id="JAEPWM010000001">
    <property type="protein sequence ID" value="MBK6005057.1"/>
    <property type="molecule type" value="Genomic_DNA"/>
</dbReference>
<gene>
    <name evidence="1" type="ORF">JJB11_03040</name>
</gene>
<dbReference type="Proteomes" id="UP000630528">
    <property type="component" value="Unassembled WGS sequence"/>
</dbReference>